<proteinExistence type="predicted"/>
<organism evidence="2 3">
    <name type="scientific">Nonomuraea rosea</name>
    <dbReference type="NCBI Taxonomy" id="638574"/>
    <lineage>
        <taxon>Bacteria</taxon>
        <taxon>Bacillati</taxon>
        <taxon>Actinomycetota</taxon>
        <taxon>Actinomycetes</taxon>
        <taxon>Streptosporangiales</taxon>
        <taxon>Streptosporangiaceae</taxon>
        <taxon>Nonomuraea</taxon>
    </lineage>
</organism>
<gene>
    <name evidence="2" type="ORF">GCM10022419_133940</name>
</gene>
<accession>A0ABP7A660</accession>
<comment type="caution">
    <text evidence="2">The sequence shown here is derived from an EMBL/GenBank/DDBJ whole genome shotgun (WGS) entry which is preliminary data.</text>
</comment>
<protein>
    <recommendedName>
        <fullName evidence="4">HupE/UreJ family protein</fullName>
    </recommendedName>
</protein>
<evidence type="ECO:0008006" key="4">
    <source>
        <dbReference type="Google" id="ProtNLM"/>
    </source>
</evidence>
<feature type="transmembrane region" description="Helical" evidence="1">
    <location>
        <begin position="400"/>
        <end position="420"/>
    </location>
</feature>
<dbReference type="InterPro" id="IPR032809">
    <property type="entry name" value="Put_HupE_UreJ"/>
</dbReference>
<feature type="transmembrane region" description="Helical" evidence="1">
    <location>
        <begin position="211"/>
        <end position="231"/>
    </location>
</feature>
<keyword evidence="1" id="KW-0812">Transmembrane</keyword>
<keyword evidence="1" id="KW-1133">Transmembrane helix</keyword>
<feature type="transmembrane region" description="Helical" evidence="1">
    <location>
        <begin position="298"/>
        <end position="319"/>
    </location>
</feature>
<name>A0ABP7A660_9ACTN</name>
<dbReference type="RefSeq" id="WP_345580683.1">
    <property type="nucleotide sequence ID" value="NZ_BAABDQ010000079.1"/>
</dbReference>
<dbReference type="Pfam" id="PF13795">
    <property type="entry name" value="HupE_UreJ_2"/>
    <property type="match status" value="1"/>
</dbReference>
<evidence type="ECO:0000313" key="3">
    <source>
        <dbReference type="Proteomes" id="UP001500630"/>
    </source>
</evidence>
<feature type="transmembrane region" description="Helical" evidence="1">
    <location>
        <begin position="339"/>
        <end position="356"/>
    </location>
</feature>
<evidence type="ECO:0000313" key="2">
    <source>
        <dbReference type="EMBL" id="GAA3625606.1"/>
    </source>
</evidence>
<feature type="transmembrane region" description="Helical" evidence="1">
    <location>
        <begin position="243"/>
        <end position="266"/>
    </location>
</feature>
<reference evidence="3" key="1">
    <citation type="journal article" date="2019" name="Int. J. Syst. Evol. Microbiol.">
        <title>The Global Catalogue of Microorganisms (GCM) 10K type strain sequencing project: providing services to taxonomists for standard genome sequencing and annotation.</title>
        <authorList>
            <consortium name="The Broad Institute Genomics Platform"/>
            <consortium name="The Broad Institute Genome Sequencing Center for Infectious Disease"/>
            <person name="Wu L."/>
            <person name="Ma J."/>
        </authorList>
    </citation>
    <scope>NUCLEOTIDE SEQUENCE [LARGE SCALE GENOMIC DNA]</scope>
    <source>
        <strain evidence="3">JCM 17326</strain>
    </source>
</reference>
<sequence>MRTTMMRWAARAGTLLAGLVIVAAAVTALTPGRADAHPLSTTAILLDAAPDRLTGAVQLPIDRLALALDQPLTAATITQPAKLDELRRYLLGHISAADQSDGARWSIAAGGGRVENVDAVDHLVFDLVLRPPDGTVRDFRLTYDGIVHHLLSHHILVSLRPQGADTYATVGTLDWQQHTIAVPTAGATGEQGFAAAIRLGVQHIAEGADHLLFLIMLLLPAPLLARGGHWVRAGDLRRNCLRVVHVVTAFAVGHSLTLALAALGYVSAPTRVVESLIALSILVSGVHAVRPLVPGGEAWIAAGFGLMHGLAFAALLAGLDLGHGSLVTGLLGFNLGIELTQLMVVALLMPSLLVLSRTRIYPAARLTAAALGIVLAAAWLAERTTLIPSNPLNHFSDLLIAHPFRVAGAVAACAAVAWVVPGLRTARN</sequence>
<evidence type="ECO:0000256" key="1">
    <source>
        <dbReference type="SAM" id="Phobius"/>
    </source>
</evidence>
<keyword evidence="1" id="KW-0472">Membrane</keyword>
<dbReference type="Proteomes" id="UP001500630">
    <property type="component" value="Unassembled WGS sequence"/>
</dbReference>
<feature type="transmembrane region" description="Helical" evidence="1">
    <location>
        <begin position="272"/>
        <end position="289"/>
    </location>
</feature>
<feature type="transmembrane region" description="Helical" evidence="1">
    <location>
        <begin position="363"/>
        <end position="380"/>
    </location>
</feature>
<keyword evidence="3" id="KW-1185">Reference proteome</keyword>
<dbReference type="EMBL" id="BAABDQ010000079">
    <property type="protein sequence ID" value="GAA3625606.1"/>
    <property type="molecule type" value="Genomic_DNA"/>
</dbReference>